<dbReference type="PROSITE" id="PS00028">
    <property type="entry name" value="ZINC_FINGER_C2H2_1"/>
    <property type="match status" value="1"/>
</dbReference>
<keyword evidence="5" id="KW-1185">Reference proteome</keyword>
<feature type="region of interest" description="Disordered" evidence="2">
    <location>
        <begin position="16"/>
        <end position="63"/>
    </location>
</feature>
<evidence type="ECO:0000256" key="2">
    <source>
        <dbReference type="SAM" id="MobiDB-lite"/>
    </source>
</evidence>
<sequence length="808" mass="91928">MSGSDYPSERLRRWLSQTDADEVLDANEASDRAGLSSSEERELDLPLDAYEENDSRHSPSPSFFSVRGDSLIPEVQPNAEEDFQAKYRALDNHISDQESIPEEGSIFQESFLRPSNLYKQCLDGYRSFLLSISGSPEIPQCHGFNKMLEEYGRLKLWGDQTRALHPGVLGSLSYVLRDQKEVSETVQTTFQRMVGSLTSAIKAAEKPSIEELQKLENLDNDSDLDSISESEDSDLDEQWPHEEPLYIILRNIFDCIELLFQLSNLLRQQRFQDRYLHSSVHPNQPYGTIQDNEHVRLKVQMWRNDQRTEGRIPIIEGNSVELPWESGMEIPVSPEVMSQRKVSRARQESIDSDLFSRLAVANTRRREQFLYWETHPYSGDARARARKNGADGRSEKSQTIRTFSSIAKSAIYMDAMEPDTRATTYAPSMINDVAQPTIRVPEFALISAGRDTFECPLCHMILDSEPMQYRQNWKRHVFRDLRPYICTYQACATPYRMFATRYDWVYHESQLHRRQWNCQKCSAAFDSKEEFQGHLEQSHAGIWNGPQISILADMGEGPKSEASRSACRFCLRSMPLKRISNHVAGHLEELSLFALPKLDVDENQSLSDHDESKETEPSLSRLSTAVAAFPPEIVLAKAREVKAEEENVGEPATSTTPQLDEQVNLDTPLDRNQSVDTNMQQVDTSVPTEDDFGYTSPADLARHDLGLGRLDSTDQKPVKGILKQPTARFSEEENFVREGIALHKDEATKKGVSPGARWTKINRKIVSPEALTIGNERFEDRDDFVIVLRSLSKEEIQAYATATAQLRG</sequence>
<dbReference type="InterPro" id="IPR013087">
    <property type="entry name" value="Znf_C2H2_type"/>
</dbReference>
<evidence type="ECO:0000256" key="1">
    <source>
        <dbReference type="PROSITE-ProRule" id="PRU00042"/>
    </source>
</evidence>
<dbReference type="InterPro" id="IPR058348">
    <property type="entry name" value="DUF8035"/>
</dbReference>
<keyword evidence="1" id="KW-0479">Metal-binding</keyword>
<keyword evidence="1" id="KW-0862">Zinc</keyword>
<name>A0ABR2VDA6_9PEZI</name>
<evidence type="ECO:0000313" key="4">
    <source>
        <dbReference type="EMBL" id="KAK9424910.1"/>
    </source>
</evidence>
<dbReference type="SMART" id="SM00355">
    <property type="entry name" value="ZnF_C2H2"/>
    <property type="match status" value="2"/>
</dbReference>
<dbReference type="Pfam" id="PF26082">
    <property type="entry name" value="zf-C2H2_AcuF"/>
    <property type="match status" value="1"/>
</dbReference>
<dbReference type="PROSITE" id="PS50157">
    <property type="entry name" value="ZINC_FINGER_C2H2_2"/>
    <property type="match status" value="1"/>
</dbReference>
<proteinExistence type="predicted"/>
<comment type="caution">
    <text evidence="4">The sequence shown here is derived from an EMBL/GenBank/DDBJ whole genome shotgun (WGS) entry which is preliminary data.</text>
</comment>
<accession>A0ABR2VDA6</accession>
<protein>
    <submittedName>
        <fullName evidence="4">C2H2-type domain-containing protein</fullName>
    </submittedName>
</protein>
<keyword evidence="1" id="KW-0863">Zinc-finger</keyword>
<dbReference type="Proteomes" id="UP001408356">
    <property type="component" value="Unassembled WGS sequence"/>
</dbReference>
<feature type="domain" description="C2H2-type" evidence="3">
    <location>
        <begin position="516"/>
        <end position="541"/>
    </location>
</feature>
<dbReference type="PANTHER" id="PTHR35391:SF7">
    <property type="entry name" value="C2H2-TYPE DOMAIN-CONTAINING PROTEIN"/>
    <property type="match status" value="1"/>
</dbReference>
<evidence type="ECO:0000313" key="5">
    <source>
        <dbReference type="Proteomes" id="UP001408356"/>
    </source>
</evidence>
<dbReference type="Pfam" id="PF26118">
    <property type="entry name" value="DUF8035"/>
    <property type="match status" value="1"/>
</dbReference>
<dbReference type="EMBL" id="JARVKF010000028">
    <property type="protein sequence ID" value="KAK9424910.1"/>
    <property type="molecule type" value="Genomic_DNA"/>
</dbReference>
<evidence type="ECO:0000259" key="3">
    <source>
        <dbReference type="PROSITE" id="PS50157"/>
    </source>
</evidence>
<reference evidence="4 5" key="1">
    <citation type="journal article" date="2024" name="J. Plant Pathol.">
        <title>Sequence and assembly of the genome of Seiridium unicorne, isolate CBS 538.82, causal agent of cypress canker disease.</title>
        <authorList>
            <person name="Scali E."/>
            <person name="Rocca G.D."/>
            <person name="Danti R."/>
            <person name="Garbelotto M."/>
            <person name="Barberini S."/>
            <person name="Baroncelli R."/>
            <person name="Emiliani G."/>
        </authorList>
    </citation>
    <scope>NUCLEOTIDE SEQUENCE [LARGE SCALE GENOMIC DNA]</scope>
    <source>
        <strain evidence="4 5">BM-138-508</strain>
    </source>
</reference>
<gene>
    <name evidence="4" type="ORF">SUNI508_13363</name>
</gene>
<organism evidence="4 5">
    <name type="scientific">Seiridium unicorne</name>
    <dbReference type="NCBI Taxonomy" id="138068"/>
    <lineage>
        <taxon>Eukaryota</taxon>
        <taxon>Fungi</taxon>
        <taxon>Dikarya</taxon>
        <taxon>Ascomycota</taxon>
        <taxon>Pezizomycotina</taxon>
        <taxon>Sordariomycetes</taxon>
        <taxon>Xylariomycetidae</taxon>
        <taxon>Amphisphaeriales</taxon>
        <taxon>Sporocadaceae</taxon>
        <taxon>Seiridium</taxon>
    </lineage>
</organism>
<dbReference type="PANTHER" id="PTHR35391">
    <property type="entry name" value="C2H2-TYPE DOMAIN-CONTAINING PROTEIN-RELATED"/>
    <property type="match status" value="1"/>
</dbReference>
<dbReference type="InterPro" id="IPR058925">
    <property type="entry name" value="zf-C2H2_AcuF"/>
</dbReference>